<comment type="caution">
    <text evidence="2">The sequence shown here is derived from an EMBL/GenBank/DDBJ whole genome shotgun (WGS) entry which is preliminary data.</text>
</comment>
<dbReference type="EMBL" id="MCFL01000034">
    <property type="protein sequence ID" value="ORZ33646.1"/>
    <property type="molecule type" value="Genomic_DNA"/>
</dbReference>
<gene>
    <name evidence="2" type="ORF">BCR44DRAFT_1437870</name>
</gene>
<keyword evidence="1" id="KW-0472">Membrane</keyword>
<accession>A0A1Y2HGC9</accession>
<evidence type="ECO:0000256" key="1">
    <source>
        <dbReference type="SAM" id="Phobius"/>
    </source>
</evidence>
<reference evidence="2 3" key="1">
    <citation type="submission" date="2016-07" db="EMBL/GenBank/DDBJ databases">
        <title>Pervasive Adenine N6-methylation of Active Genes in Fungi.</title>
        <authorList>
            <consortium name="DOE Joint Genome Institute"/>
            <person name="Mondo S.J."/>
            <person name="Dannebaum R.O."/>
            <person name="Kuo R.C."/>
            <person name="Labutti K."/>
            <person name="Haridas S."/>
            <person name="Kuo A."/>
            <person name="Salamov A."/>
            <person name="Ahrendt S.R."/>
            <person name="Lipzen A."/>
            <person name="Sullivan W."/>
            <person name="Andreopoulos W.B."/>
            <person name="Clum A."/>
            <person name="Lindquist E."/>
            <person name="Daum C."/>
            <person name="Ramamoorthy G.K."/>
            <person name="Gryganskyi A."/>
            <person name="Culley D."/>
            <person name="Magnuson J.K."/>
            <person name="James T.Y."/>
            <person name="O'Malley M.A."/>
            <person name="Stajich J.E."/>
            <person name="Spatafora J.W."/>
            <person name="Visel A."/>
            <person name="Grigoriev I.V."/>
        </authorList>
    </citation>
    <scope>NUCLEOTIDE SEQUENCE [LARGE SCALE GENOMIC DNA]</scope>
    <source>
        <strain evidence="2 3">PL171</strain>
    </source>
</reference>
<organism evidence="2 3">
    <name type="scientific">Catenaria anguillulae PL171</name>
    <dbReference type="NCBI Taxonomy" id="765915"/>
    <lineage>
        <taxon>Eukaryota</taxon>
        <taxon>Fungi</taxon>
        <taxon>Fungi incertae sedis</taxon>
        <taxon>Blastocladiomycota</taxon>
        <taxon>Blastocladiomycetes</taxon>
        <taxon>Blastocladiales</taxon>
        <taxon>Catenariaceae</taxon>
        <taxon>Catenaria</taxon>
    </lineage>
</organism>
<protein>
    <submittedName>
        <fullName evidence="2">Uncharacterized protein</fullName>
    </submittedName>
</protein>
<feature type="transmembrane region" description="Helical" evidence="1">
    <location>
        <begin position="257"/>
        <end position="280"/>
    </location>
</feature>
<dbReference type="AlphaFoldDB" id="A0A1Y2HGC9"/>
<keyword evidence="3" id="KW-1185">Reference proteome</keyword>
<sequence>MVIFGFRVLFGAFVLLMDNVVPAAVGHPILWVVFYARVAETLSSTLASLNYTRTYANLTTFLIANIMLVIAKDGGLIDDAFYFLKYRYCVFRPGLLRSESVSKIATSATTSGTTASTPVMNTSTGRLSPAASVSLESQPQQQPRPRLLTADAALRPSKLHLTRSGSSRGLQVAKLSGRLPSPNAAKAPEITTLEVHGDKIQQMQFELRLQIVRSEQMFTARLAALVGIAVPFALVNWMQVTHPDKVKLPTDPMAKQVALLVLVGIAVELAIGRAIASWLLQLKIRLLTQYDAASRVSSKSGGGKAGSRSTQGSAGTKLELWTTALPRKREYVSLVSLSTVFVCLIILGPWTT</sequence>
<evidence type="ECO:0000313" key="2">
    <source>
        <dbReference type="EMBL" id="ORZ33646.1"/>
    </source>
</evidence>
<evidence type="ECO:0000313" key="3">
    <source>
        <dbReference type="Proteomes" id="UP000193411"/>
    </source>
</evidence>
<feature type="transmembrane region" description="Helical" evidence="1">
    <location>
        <begin position="54"/>
        <end position="71"/>
    </location>
</feature>
<dbReference type="OrthoDB" id="10681169at2759"/>
<feature type="transmembrane region" description="Helical" evidence="1">
    <location>
        <begin position="331"/>
        <end position="350"/>
    </location>
</feature>
<dbReference type="Proteomes" id="UP000193411">
    <property type="component" value="Unassembled WGS sequence"/>
</dbReference>
<keyword evidence="1" id="KW-0812">Transmembrane</keyword>
<proteinExistence type="predicted"/>
<keyword evidence="1" id="KW-1133">Transmembrane helix</keyword>
<feature type="transmembrane region" description="Helical" evidence="1">
    <location>
        <begin position="218"/>
        <end position="237"/>
    </location>
</feature>
<name>A0A1Y2HGC9_9FUNG</name>